<dbReference type="FunFam" id="1.10.510.10:FF:000358">
    <property type="entry name" value="Putative leucine-rich repeat receptor-like serine/threonine-protein kinase"/>
    <property type="match status" value="1"/>
</dbReference>
<dbReference type="FunFam" id="3.80.10.10:FF:001021">
    <property type="entry name" value="Leucine-rich receptor-like protein kinase family protein"/>
    <property type="match status" value="1"/>
</dbReference>
<dbReference type="CDD" id="cd14066">
    <property type="entry name" value="STKc_IRAK"/>
    <property type="match status" value="1"/>
</dbReference>
<dbReference type="InterPro" id="IPR051716">
    <property type="entry name" value="Plant_RL_S/T_kinase"/>
</dbReference>
<evidence type="ECO:0000256" key="22">
    <source>
        <dbReference type="PROSITE-ProRule" id="PRU10141"/>
    </source>
</evidence>
<dbReference type="FunFam" id="3.80.10.10:FF:000101">
    <property type="entry name" value="LRR receptor-like serine/threonine-protein kinase ERECTA"/>
    <property type="match status" value="1"/>
</dbReference>
<keyword evidence="5" id="KW-1003">Cell membrane</keyword>
<dbReference type="Pfam" id="PF07714">
    <property type="entry name" value="PK_Tyr_Ser-Thr"/>
    <property type="match status" value="1"/>
</dbReference>
<keyword evidence="13 22" id="KW-0547">Nucleotide-binding</keyword>
<organism evidence="25 26">
    <name type="scientific">Vitis vinifera</name>
    <name type="common">Grape</name>
    <dbReference type="NCBI Taxonomy" id="29760"/>
    <lineage>
        <taxon>Eukaryota</taxon>
        <taxon>Viridiplantae</taxon>
        <taxon>Streptophyta</taxon>
        <taxon>Embryophyta</taxon>
        <taxon>Tracheophyta</taxon>
        <taxon>Spermatophyta</taxon>
        <taxon>Magnoliopsida</taxon>
        <taxon>eudicotyledons</taxon>
        <taxon>Gunneridae</taxon>
        <taxon>Pentapetalae</taxon>
        <taxon>rosids</taxon>
        <taxon>Vitales</taxon>
        <taxon>Vitaceae</taxon>
        <taxon>Viteae</taxon>
        <taxon>Vitis</taxon>
    </lineage>
</organism>
<dbReference type="Gene3D" id="3.30.200.20">
    <property type="entry name" value="Phosphorylase Kinase, domain 1"/>
    <property type="match status" value="1"/>
</dbReference>
<comment type="catalytic activity">
    <reaction evidence="21">
        <text>L-seryl-[protein] + ATP = O-phospho-L-seryl-[protein] + ADP + H(+)</text>
        <dbReference type="Rhea" id="RHEA:17989"/>
        <dbReference type="Rhea" id="RHEA-COMP:9863"/>
        <dbReference type="Rhea" id="RHEA-COMP:11604"/>
        <dbReference type="ChEBI" id="CHEBI:15378"/>
        <dbReference type="ChEBI" id="CHEBI:29999"/>
        <dbReference type="ChEBI" id="CHEBI:30616"/>
        <dbReference type="ChEBI" id="CHEBI:83421"/>
        <dbReference type="ChEBI" id="CHEBI:456216"/>
        <dbReference type="EC" id="2.7.11.1"/>
    </reaction>
</comment>
<evidence type="ECO:0000256" key="16">
    <source>
        <dbReference type="ARBA" id="ARBA00022989"/>
    </source>
</evidence>
<dbReference type="PaxDb" id="29760-VIT_12s0028g01960.t01"/>
<keyword evidence="14" id="KW-0418">Kinase</keyword>
<keyword evidence="16 23" id="KW-1133">Transmembrane helix</keyword>
<evidence type="ECO:0000313" key="25">
    <source>
        <dbReference type="EMBL" id="CCB47378.1"/>
    </source>
</evidence>
<keyword evidence="19" id="KW-0325">Glycoprotein</keyword>
<proteinExistence type="inferred from homology"/>
<dbReference type="EC" id="2.7.11.1" evidence="4"/>
<dbReference type="Gene3D" id="1.10.510.10">
    <property type="entry name" value="Transferase(Phosphotransferase) domain 1"/>
    <property type="match status" value="1"/>
</dbReference>
<dbReference type="SUPFAM" id="SSF52047">
    <property type="entry name" value="RNI-like"/>
    <property type="match status" value="2"/>
</dbReference>
<keyword evidence="6" id="KW-0723">Serine/threonine-protein kinase</keyword>
<evidence type="ECO:0000256" key="13">
    <source>
        <dbReference type="ARBA" id="ARBA00022741"/>
    </source>
</evidence>
<evidence type="ECO:0000256" key="19">
    <source>
        <dbReference type="ARBA" id="ARBA00023180"/>
    </source>
</evidence>
<evidence type="ECO:0000256" key="21">
    <source>
        <dbReference type="ARBA" id="ARBA00048679"/>
    </source>
</evidence>
<dbReference type="Pfam" id="PF08263">
    <property type="entry name" value="LRRNT_2"/>
    <property type="match status" value="1"/>
</dbReference>
<evidence type="ECO:0000256" key="15">
    <source>
        <dbReference type="ARBA" id="ARBA00022840"/>
    </source>
</evidence>
<protein>
    <recommendedName>
        <fullName evidence="4">non-specific serine/threonine protein kinase</fullName>
        <ecNumber evidence="4">2.7.11.1</ecNumber>
    </recommendedName>
</protein>
<dbReference type="SMART" id="SM00220">
    <property type="entry name" value="S_TKc"/>
    <property type="match status" value="1"/>
</dbReference>
<name>F6H510_VITVI</name>
<evidence type="ECO:0000256" key="14">
    <source>
        <dbReference type="ARBA" id="ARBA00022777"/>
    </source>
</evidence>
<dbReference type="AlphaFoldDB" id="F6H510"/>
<comment type="subcellular location">
    <subcellularLocation>
        <location evidence="1">Cell membrane</location>
        <topology evidence="1">Single-pass membrane protein</topology>
    </subcellularLocation>
    <subcellularLocation>
        <location evidence="2">Membrane</location>
        <topology evidence="2">Single-pass type I membrane protein</topology>
    </subcellularLocation>
</comment>
<feature type="binding site" evidence="22">
    <location>
        <position position="885"/>
    </location>
    <ligand>
        <name>ATP</name>
        <dbReference type="ChEBI" id="CHEBI:30616"/>
    </ligand>
</feature>
<dbReference type="PROSITE" id="PS00107">
    <property type="entry name" value="PROTEIN_KINASE_ATP"/>
    <property type="match status" value="1"/>
</dbReference>
<dbReference type="Proteomes" id="UP000009183">
    <property type="component" value="Chromosome 12"/>
</dbReference>
<dbReference type="InterPro" id="IPR032675">
    <property type="entry name" value="LRR_dom_sf"/>
</dbReference>
<evidence type="ECO:0000256" key="23">
    <source>
        <dbReference type="SAM" id="Phobius"/>
    </source>
</evidence>
<feature type="transmembrane region" description="Helical" evidence="23">
    <location>
        <begin position="799"/>
        <end position="822"/>
    </location>
</feature>
<dbReference type="InterPro" id="IPR013210">
    <property type="entry name" value="LRR_N_plant-typ"/>
</dbReference>
<keyword evidence="9" id="KW-0808">Transferase</keyword>
<sequence length="1136" mass="124921">MEKKVFLLPFASVILLLHYWVTCLTLAVSLTNLSDEYALLALKAHITYDSQGILATNWSSTTSYCNWFGVSCNAHHGRLTALNLSNMGLEGTIPPQVSNLSFLASLDLSDNYFHASLPNEIGNCRQLRQLYFFNNELTGSIPQSLGNLSKLEESYLDSNHLTGDIPEEMSNLLSLKILSLFVNNLTGSIPSGIFNISLSKLEELYLGVNNLAGGIPRGMGNLLNLKMLSLVSNRLQGPIPEEIFNISSLQMIDFTNNSLSGNLPIAICNHLPKLQQLILSSNQLSAQLPPNLSLCGQLQVLSSLSKNKFTGSIPIEIGNLPMLEEIYLGRNSLTGTIPPSFGNLSALKVLDLQENNIQGNIPKELGCLLSLQNLSLISNDLRGIVPEAIFNISKLQSISLADNHLSGNLPSSIGAWLPNLLQLHIGGNEFSGVIPRSISNISKLISLDLSYNFFTSYVPKDLGNLRSLQHLGFGSNYLTYEHSTSELSFLTSLTKCKSLRRLWIQDNPLKGHFPNSFGNLSVSLESIDASSCQIKGVIPTEIGNLSNLMALNLGDNELTGMIPTTLGQLQKLQQLIISGNRIHGSIPNDLCHSENLGSLLLSSNELSGPVPSCFGNLTALQQLFLDSNALASQITSSLWSLGGILYLNLSSNFLNGNLPLEIGNMKTIIKLDLSKNQFSGYIPSSVGQLQNLVELSLSKNNLQGPIPLKFGDVVSLESLDLSWNNLSGTIPQSLEALIYLKHLNVSFNKRQGEIRNGGPFVNFTAKSFISNEALCGAPRFQVMACKKVTTRKSTKAKSLLLKCVLPTIASTIIILALIILLIRRQKRLDIPIQVDSSLPTTYRKISHQELLHATNYFSEGNLIGKGSMGTVYKGVLFDGLTAAIKVFNLEFLGSFKGFEAECEVMRNIRHRNLIKIISSCSNLGFKALVLEFMPNRSLERWLYSHNYCLDLIQRLNIMIDVASALEYLHHDYSNPVVHCDLKPNNVLLDEDRVAHVGDFGIAKLLPGSESRQQTKTLGPIGYMAPEYGSEGIVSTSDVYSNGIMLLEVFARKKPTDEMFVGDPTLKSWVESLASTVMEFVDTNLLDKEDEHFAIKENCVLCIMALALECTAESPEDRINMRDVVARLKKIRIKLLM</sequence>
<dbReference type="SMR" id="F6H510"/>
<feature type="domain" description="Protein kinase" evidence="24">
    <location>
        <begin position="857"/>
        <end position="1132"/>
    </location>
</feature>
<evidence type="ECO:0000256" key="8">
    <source>
        <dbReference type="ARBA" id="ARBA00022614"/>
    </source>
</evidence>
<dbReference type="InterPro" id="IPR003591">
    <property type="entry name" value="Leu-rich_rpt_typical-subtyp"/>
</dbReference>
<evidence type="ECO:0000256" key="9">
    <source>
        <dbReference type="ARBA" id="ARBA00022679"/>
    </source>
</evidence>
<evidence type="ECO:0000313" key="26">
    <source>
        <dbReference type="Proteomes" id="UP000009183"/>
    </source>
</evidence>
<evidence type="ECO:0000256" key="6">
    <source>
        <dbReference type="ARBA" id="ARBA00022527"/>
    </source>
</evidence>
<evidence type="ECO:0000259" key="24">
    <source>
        <dbReference type="PROSITE" id="PS50011"/>
    </source>
</evidence>
<dbReference type="GO" id="GO:0038023">
    <property type="term" value="F:signaling receptor activity"/>
    <property type="evidence" value="ECO:0000318"/>
    <property type="project" value="GO_Central"/>
</dbReference>
<evidence type="ECO:0000256" key="7">
    <source>
        <dbReference type="ARBA" id="ARBA00022553"/>
    </source>
</evidence>
<keyword evidence="8" id="KW-0433">Leucine-rich repeat</keyword>
<dbReference type="PROSITE" id="PS00108">
    <property type="entry name" value="PROTEIN_KINASE_ST"/>
    <property type="match status" value="1"/>
</dbReference>
<keyword evidence="17 23" id="KW-0472">Membrane</keyword>
<dbReference type="GO" id="GO:0005886">
    <property type="term" value="C:plasma membrane"/>
    <property type="evidence" value="ECO:0000318"/>
    <property type="project" value="GO_Central"/>
</dbReference>
<dbReference type="InterPro" id="IPR008271">
    <property type="entry name" value="Ser/Thr_kinase_AS"/>
</dbReference>
<evidence type="ECO:0000256" key="2">
    <source>
        <dbReference type="ARBA" id="ARBA00004479"/>
    </source>
</evidence>
<keyword evidence="18" id="KW-0675">Receptor</keyword>
<dbReference type="PROSITE" id="PS50011">
    <property type="entry name" value="PROTEIN_KINASE_DOM"/>
    <property type="match status" value="1"/>
</dbReference>
<dbReference type="InterPro" id="IPR001245">
    <property type="entry name" value="Ser-Thr/Tyr_kinase_cat_dom"/>
</dbReference>
<accession>F6H510</accession>
<keyword evidence="15 22" id="KW-0067">ATP-binding</keyword>
<keyword evidence="10 23" id="KW-0812">Transmembrane</keyword>
<dbReference type="GO" id="GO:0005524">
    <property type="term" value="F:ATP binding"/>
    <property type="evidence" value="ECO:0007669"/>
    <property type="project" value="UniProtKB-UniRule"/>
</dbReference>
<evidence type="ECO:0000256" key="11">
    <source>
        <dbReference type="ARBA" id="ARBA00022729"/>
    </source>
</evidence>
<dbReference type="SUPFAM" id="SSF52058">
    <property type="entry name" value="L domain-like"/>
    <property type="match status" value="1"/>
</dbReference>
<evidence type="ECO:0000256" key="1">
    <source>
        <dbReference type="ARBA" id="ARBA00004162"/>
    </source>
</evidence>
<dbReference type="SUPFAM" id="SSF56112">
    <property type="entry name" value="Protein kinase-like (PK-like)"/>
    <property type="match status" value="1"/>
</dbReference>
<dbReference type="InterPro" id="IPR055414">
    <property type="entry name" value="LRR_R13L4/SHOC2-like"/>
</dbReference>
<evidence type="ECO:0000256" key="20">
    <source>
        <dbReference type="ARBA" id="ARBA00047899"/>
    </source>
</evidence>
<dbReference type="FunFam" id="3.80.10.10:FF:000095">
    <property type="entry name" value="LRR receptor-like serine/threonine-protein kinase GSO1"/>
    <property type="match status" value="2"/>
</dbReference>
<dbReference type="Pfam" id="PF13855">
    <property type="entry name" value="LRR_8"/>
    <property type="match status" value="1"/>
</dbReference>
<evidence type="ECO:0000256" key="10">
    <source>
        <dbReference type="ARBA" id="ARBA00022692"/>
    </source>
</evidence>
<evidence type="ECO:0000256" key="5">
    <source>
        <dbReference type="ARBA" id="ARBA00022475"/>
    </source>
</evidence>
<keyword evidence="26" id="KW-1185">Reference proteome</keyword>
<dbReference type="HOGENOM" id="CLU_000288_22_0_1"/>
<evidence type="ECO:0000256" key="3">
    <source>
        <dbReference type="ARBA" id="ARBA00008684"/>
    </source>
</evidence>
<dbReference type="InterPro" id="IPR000719">
    <property type="entry name" value="Prot_kinase_dom"/>
</dbReference>
<dbReference type="FunFam" id="3.30.200.20:FF:000661">
    <property type="entry name" value="Serine-threonine protein kinase plant-type"/>
    <property type="match status" value="1"/>
</dbReference>
<evidence type="ECO:0000256" key="4">
    <source>
        <dbReference type="ARBA" id="ARBA00012513"/>
    </source>
</evidence>
<comment type="similarity">
    <text evidence="3">Belongs to the protein kinase superfamily. Ser/Thr protein kinase family.</text>
</comment>
<reference evidence="26" key="1">
    <citation type="journal article" date="2007" name="Nature">
        <title>The grapevine genome sequence suggests ancestral hexaploidization in major angiosperm phyla.</title>
        <authorList>
            <consortium name="The French-Italian Public Consortium for Grapevine Genome Characterization."/>
            <person name="Jaillon O."/>
            <person name="Aury J.-M."/>
            <person name="Noel B."/>
            <person name="Policriti A."/>
            <person name="Clepet C."/>
            <person name="Casagrande A."/>
            <person name="Choisne N."/>
            <person name="Aubourg S."/>
            <person name="Vitulo N."/>
            <person name="Jubin C."/>
            <person name="Vezzi A."/>
            <person name="Legeai F."/>
            <person name="Hugueney P."/>
            <person name="Dasilva C."/>
            <person name="Horner D."/>
            <person name="Mica E."/>
            <person name="Jublot D."/>
            <person name="Poulain J."/>
            <person name="Bruyere C."/>
            <person name="Billault A."/>
            <person name="Segurens B."/>
            <person name="Gouyvenoux M."/>
            <person name="Ugarte E."/>
            <person name="Cattonaro F."/>
            <person name="Anthouard V."/>
            <person name="Vico V."/>
            <person name="Del Fabbro C."/>
            <person name="Alaux M."/>
            <person name="Di Gaspero G."/>
            <person name="Dumas V."/>
            <person name="Felice N."/>
            <person name="Paillard S."/>
            <person name="Juman I."/>
            <person name="Moroldo M."/>
            <person name="Scalabrin S."/>
            <person name="Canaguier A."/>
            <person name="Le Clainche I."/>
            <person name="Malacrida G."/>
            <person name="Durand E."/>
            <person name="Pesole G."/>
            <person name="Laucou V."/>
            <person name="Chatelet P."/>
            <person name="Merdinoglu D."/>
            <person name="Delledonne M."/>
            <person name="Pezzotti M."/>
            <person name="Lecharny A."/>
            <person name="Scarpelli C."/>
            <person name="Artiguenave F."/>
            <person name="Pe M.E."/>
            <person name="Valle G."/>
            <person name="Morgante M."/>
            <person name="Caboche M."/>
            <person name="Adam-Blondon A.-F."/>
            <person name="Weissenbach J."/>
            <person name="Quetier F."/>
            <person name="Wincker P."/>
        </authorList>
    </citation>
    <scope>NUCLEOTIDE SEQUENCE [LARGE SCALE GENOMIC DNA]</scope>
    <source>
        <strain evidence="26">cv. Pinot noir / PN40024</strain>
    </source>
</reference>
<gene>
    <name evidence="25" type="ordered locus">VIT_12s0028g01960</name>
</gene>
<dbReference type="Pfam" id="PF00560">
    <property type="entry name" value="LRR_1"/>
    <property type="match status" value="3"/>
</dbReference>
<dbReference type="InterPro" id="IPR001611">
    <property type="entry name" value="Leu-rich_rpt"/>
</dbReference>
<dbReference type="GO" id="GO:0004674">
    <property type="term" value="F:protein serine/threonine kinase activity"/>
    <property type="evidence" value="ECO:0007669"/>
    <property type="project" value="UniProtKB-KW"/>
</dbReference>
<dbReference type="PANTHER" id="PTHR48053:SF59">
    <property type="entry name" value="PROTEIN KINASE DOMAIN-CONTAINING PROTEIN"/>
    <property type="match status" value="1"/>
</dbReference>
<keyword evidence="7" id="KW-0597">Phosphoprotein</keyword>
<dbReference type="eggNOG" id="ENOG502QPYS">
    <property type="taxonomic scope" value="Eukaryota"/>
</dbReference>
<dbReference type="InterPro" id="IPR011009">
    <property type="entry name" value="Kinase-like_dom_sf"/>
</dbReference>
<dbReference type="InParanoid" id="F6H510"/>
<comment type="catalytic activity">
    <reaction evidence="20">
        <text>L-threonyl-[protein] + ATP = O-phospho-L-threonyl-[protein] + ADP + H(+)</text>
        <dbReference type="Rhea" id="RHEA:46608"/>
        <dbReference type="Rhea" id="RHEA-COMP:11060"/>
        <dbReference type="Rhea" id="RHEA-COMP:11605"/>
        <dbReference type="ChEBI" id="CHEBI:15378"/>
        <dbReference type="ChEBI" id="CHEBI:30013"/>
        <dbReference type="ChEBI" id="CHEBI:30616"/>
        <dbReference type="ChEBI" id="CHEBI:61977"/>
        <dbReference type="ChEBI" id="CHEBI:456216"/>
        <dbReference type="EC" id="2.7.11.1"/>
    </reaction>
</comment>
<evidence type="ECO:0000256" key="18">
    <source>
        <dbReference type="ARBA" id="ARBA00023170"/>
    </source>
</evidence>
<dbReference type="Gene3D" id="3.80.10.10">
    <property type="entry name" value="Ribonuclease Inhibitor"/>
    <property type="match status" value="5"/>
</dbReference>
<evidence type="ECO:0000256" key="12">
    <source>
        <dbReference type="ARBA" id="ARBA00022737"/>
    </source>
</evidence>
<dbReference type="SMART" id="SM00365">
    <property type="entry name" value="LRR_SD22"/>
    <property type="match status" value="6"/>
</dbReference>
<evidence type="ECO:0000256" key="17">
    <source>
        <dbReference type="ARBA" id="ARBA00023136"/>
    </source>
</evidence>
<dbReference type="SMART" id="SM00369">
    <property type="entry name" value="LRR_TYP"/>
    <property type="match status" value="14"/>
</dbReference>
<keyword evidence="11" id="KW-0732">Signal</keyword>
<dbReference type="PANTHER" id="PTHR48053">
    <property type="entry name" value="LEUCINE RICH REPEAT FAMILY PROTEIN, EXPRESSED"/>
    <property type="match status" value="1"/>
</dbReference>
<dbReference type="GO" id="GO:0009755">
    <property type="term" value="P:hormone-mediated signaling pathway"/>
    <property type="evidence" value="ECO:0000318"/>
    <property type="project" value="GO_Central"/>
</dbReference>
<dbReference type="InterPro" id="IPR017441">
    <property type="entry name" value="Protein_kinase_ATP_BS"/>
</dbReference>
<dbReference type="EMBL" id="FN595235">
    <property type="protein sequence ID" value="CCB47378.1"/>
    <property type="molecule type" value="Genomic_DNA"/>
</dbReference>
<dbReference type="Pfam" id="PF23598">
    <property type="entry name" value="LRR_14"/>
    <property type="match status" value="2"/>
</dbReference>
<keyword evidence="12" id="KW-0677">Repeat</keyword>